<keyword evidence="5 8" id="KW-0413">Isomerase</keyword>
<dbReference type="InterPro" id="IPR001920">
    <property type="entry name" value="Asp/Glu_race"/>
</dbReference>
<dbReference type="InterPro" id="IPR018187">
    <property type="entry name" value="Asp/Glu_racemase_AS_1"/>
</dbReference>
<feature type="binding site" evidence="8">
    <location>
        <begin position="60"/>
        <end position="61"/>
    </location>
    <ligand>
        <name>substrate</name>
    </ligand>
</feature>
<keyword evidence="3 8" id="KW-0133">Cell shape</keyword>
<dbReference type="HAMAP" id="MF_00258">
    <property type="entry name" value="Glu_racemase"/>
    <property type="match status" value="1"/>
</dbReference>
<dbReference type="GO" id="GO:0008360">
    <property type="term" value="P:regulation of cell shape"/>
    <property type="evidence" value="ECO:0007669"/>
    <property type="project" value="UniProtKB-KW"/>
</dbReference>
<protein>
    <recommendedName>
        <fullName evidence="7 8">Glutamate racemase</fullName>
        <ecNumber evidence="2 8">5.1.1.3</ecNumber>
    </recommendedName>
</protein>
<dbReference type="InterPro" id="IPR015942">
    <property type="entry name" value="Asp/Glu/hydantoin_racemase"/>
</dbReference>
<evidence type="ECO:0000313" key="9">
    <source>
        <dbReference type="EMBL" id="PHJ97787.1"/>
    </source>
</evidence>
<feature type="binding site" evidence="8">
    <location>
        <begin position="201"/>
        <end position="202"/>
    </location>
    <ligand>
        <name>substrate</name>
    </ligand>
</feature>
<dbReference type="GeneID" id="57098107"/>
<gene>
    <name evidence="8" type="primary">murI</name>
    <name evidence="9" type="ORF">VF08_28140</name>
</gene>
<dbReference type="EMBL" id="LAHD01000109">
    <property type="protein sequence ID" value="PHJ97787.1"/>
    <property type="molecule type" value="Genomic_DNA"/>
</dbReference>
<dbReference type="AlphaFoldDB" id="A0A9Q5Z7G8"/>
<sequence length="288" mass="31750">MYSSSIFEGNLDDISSQESQHAPIGIFDSGVGGLTVLRQLYRQLPNESIVYFGDTARLPYGIRSQAEILQFTREILTWLQQQRVKMVIMACNTSSALALETVRQEFNIPILGVILPGAKAAVQQGKRIGVIATPATAKSNAYKHAILEINPNVQVWQIGCPEFVPLIEQNRIHDPYTAEVARAYLEPLLEQEIDTLVHGCTHYPLLTPVLRSLLSSQVQLIDPAVHVVAACAQELDLLGLKSTHPPLPTRFAVSGCPQQFSQSGVQWLGYTPLVEQVCFTDIAISQPH</sequence>
<evidence type="ECO:0000256" key="7">
    <source>
        <dbReference type="ARBA" id="ARBA00070053"/>
    </source>
</evidence>
<dbReference type="InterPro" id="IPR033134">
    <property type="entry name" value="Asp/Glu_racemase_AS_2"/>
</dbReference>
<dbReference type="EC" id="5.1.1.3" evidence="2 8"/>
<dbReference type="FunFam" id="3.40.50.1860:FF:000002">
    <property type="entry name" value="Glutamate racemase"/>
    <property type="match status" value="1"/>
</dbReference>
<dbReference type="GO" id="GO:0008881">
    <property type="term" value="F:glutamate racemase activity"/>
    <property type="evidence" value="ECO:0007669"/>
    <property type="project" value="UniProtKB-UniRule"/>
</dbReference>
<comment type="function">
    <text evidence="8">Provides the (R)-glutamate required for cell wall biosynthesis.</text>
</comment>
<comment type="catalytic activity">
    <reaction evidence="1 8">
        <text>L-glutamate = D-glutamate</text>
        <dbReference type="Rhea" id="RHEA:12813"/>
        <dbReference type="ChEBI" id="CHEBI:29985"/>
        <dbReference type="ChEBI" id="CHEBI:29986"/>
        <dbReference type="EC" id="5.1.1.3"/>
    </reaction>
</comment>
<feature type="binding site" evidence="8">
    <location>
        <begin position="92"/>
        <end position="93"/>
    </location>
    <ligand>
        <name>substrate</name>
    </ligand>
</feature>
<dbReference type="PANTHER" id="PTHR21198">
    <property type="entry name" value="GLUTAMATE RACEMASE"/>
    <property type="match status" value="1"/>
</dbReference>
<evidence type="ECO:0000256" key="1">
    <source>
        <dbReference type="ARBA" id="ARBA00001602"/>
    </source>
</evidence>
<evidence type="ECO:0000256" key="5">
    <source>
        <dbReference type="ARBA" id="ARBA00023235"/>
    </source>
</evidence>
<dbReference type="RefSeq" id="WP_099070654.1">
    <property type="nucleotide sequence ID" value="NZ_LAHD01000109.1"/>
</dbReference>
<dbReference type="InterPro" id="IPR004391">
    <property type="entry name" value="Glu_race"/>
</dbReference>
<feature type="binding site" evidence="8">
    <location>
        <begin position="28"/>
        <end position="29"/>
    </location>
    <ligand>
        <name>substrate</name>
    </ligand>
</feature>
<feature type="active site" description="Proton donor/acceptor" evidence="8">
    <location>
        <position position="200"/>
    </location>
</feature>
<evidence type="ECO:0000256" key="8">
    <source>
        <dbReference type="HAMAP-Rule" id="MF_00258"/>
    </source>
</evidence>
<dbReference type="GO" id="GO:0009252">
    <property type="term" value="P:peptidoglycan biosynthetic process"/>
    <property type="evidence" value="ECO:0007669"/>
    <property type="project" value="UniProtKB-UniRule"/>
</dbReference>
<evidence type="ECO:0000256" key="6">
    <source>
        <dbReference type="ARBA" id="ARBA00023316"/>
    </source>
</evidence>
<reference evidence="9 10" key="1">
    <citation type="submission" date="2015-02" db="EMBL/GenBank/DDBJ databases">
        <title>Nostoc linckia genome annotation.</title>
        <authorList>
            <person name="Zhou Z."/>
        </authorList>
    </citation>
    <scope>NUCLEOTIDE SEQUENCE [LARGE SCALE GENOMIC DNA]</scope>
    <source>
        <strain evidence="10">z8</strain>
    </source>
</reference>
<dbReference type="SUPFAM" id="SSF53681">
    <property type="entry name" value="Aspartate/glutamate racemase"/>
    <property type="match status" value="2"/>
</dbReference>
<evidence type="ECO:0000256" key="3">
    <source>
        <dbReference type="ARBA" id="ARBA00022960"/>
    </source>
</evidence>
<comment type="pathway">
    <text evidence="8">Cell wall biogenesis; peptidoglycan biosynthesis.</text>
</comment>
<dbReference type="NCBIfam" id="TIGR00067">
    <property type="entry name" value="glut_race"/>
    <property type="match status" value="1"/>
</dbReference>
<evidence type="ECO:0000313" key="10">
    <source>
        <dbReference type="Proteomes" id="UP000222310"/>
    </source>
</evidence>
<dbReference type="PROSITE" id="PS00923">
    <property type="entry name" value="ASP_GLU_RACEMASE_1"/>
    <property type="match status" value="1"/>
</dbReference>
<dbReference type="Pfam" id="PF01177">
    <property type="entry name" value="Asp_Glu_race"/>
    <property type="match status" value="1"/>
</dbReference>
<accession>A0A9Q5Z7G8</accession>
<evidence type="ECO:0000256" key="4">
    <source>
        <dbReference type="ARBA" id="ARBA00022984"/>
    </source>
</evidence>
<comment type="caution">
    <text evidence="9">The sequence shown here is derived from an EMBL/GenBank/DDBJ whole genome shotgun (WGS) entry which is preliminary data.</text>
</comment>
<comment type="similarity">
    <text evidence="8">Belongs to the aspartate/glutamate racemases family.</text>
</comment>
<keyword evidence="4 8" id="KW-0573">Peptidoglycan synthesis</keyword>
<organism evidence="9 10">
    <name type="scientific">Nostoc linckia z8</name>
    <dbReference type="NCBI Taxonomy" id="1628746"/>
    <lineage>
        <taxon>Bacteria</taxon>
        <taxon>Bacillati</taxon>
        <taxon>Cyanobacteriota</taxon>
        <taxon>Cyanophyceae</taxon>
        <taxon>Nostocales</taxon>
        <taxon>Nostocaceae</taxon>
        <taxon>Nostoc</taxon>
    </lineage>
</organism>
<keyword evidence="6 8" id="KW-0961">Cell wall biogenesis/degradation</keyword>
<feature type="active site" description="Proton donor/acceptor" evidence="8">
    <location>
        <position position="91"/>
    </location>
</feature>
<dbReference type="Gene3D" id="3.40.50.1860">
    <property type="match status" value="2"/>
</dbReference>
<name>A0A9Q5Z7G8_NOSLI</name>
<evidence type="ECO:0000256" key="2">
    <source>
        <dbReference type="ARBA" id="ARBA00013090"/>
    </source>
</evidence>
<dbReference type="Proteomes" id="UP000222310">
    <property type="component" value="Unassembled WGS sequence"/>
</dbReference>
<dbReference type="GO" id="GO:0071555">
    <property type="term" value="P:cell wall organization"/>
    <property type="evidence" value="ECO:0007669"/>
    <property type="project" value="UniProtKB-KW"/>
</dbReference>
<proteinExistence type="inferred from homology"/>
<dbReference type="PROSITE" id="PS00924">
    <property type="entry name" value="ASP_GLU_RACEMASE_2"/>
    <property type="match status" value="1"/>
</dbReference>
<dbReference type="PANTHER" id="PTHR21198:SF2">
    <property type="entry name" value="GLUTAMATE RACEMASE"/>
    <property type="match status" value="1"/>
</dbReference>